<protein>
    <submittedName>
        <fullName evidence="3">LuxR C-terminal-related transcriptional regulator</fullName>
    </submittedName>
</protein>
<dbReference type="PROSITE" id="PS50043">
    <property type="entry name" value="HTH_LUXR_2"/>
    <property type="match status" value="1"/>
</dbReference>
<dbReference type="RefSeq" id="WP_381185559.1">
    <property type="nucleotide sequence ID" value="NZ_JBHSFK010000080.1"/>
</dbReference>
<dbReference type="InterPro" id="IPR051797">
    <property type="entry name" value="TrmB-like"/>
</dbReference>
<gene>
    <name evidence="3" type="ORF">ACFPIH_55035</name>
</gene>
<dbReference type="Gene3D" id="1.10.10.10">
    <property type="entry name" value="Winged helix-like DNA-binding domain superfamily/Winged helix DNA-binding domain"/>
    <property type="match status" value="1"/>
</dbReference>
<comment type="caution">
    <text evidence="3">The sequence shown here is derived from an EMBL/GenBank/DDBJ whole genome shotgun (WGS) entry which is preliminary data.</text>
</comment>
<name>A0ABV9BBB7_9ACTN</name>
<accession>A0ABV9BBB7</accession>
<sequence length="358" mass="39234">MSAPPHPHHGVDGLCPEGTRVYERALLHGWIAAAEALPAPCLLDLGLLNPAVDDLDRLEPVAPAVALYRQLRLSEARIADERRREERLAALFEPLMRVSGDLGTTPPSESASLRVLSGTERINGAITEALDDAHQEVLCVQPRAGLVGDRGSAAEIIALKRDQAVLDRGGRIRTLYQHTTRHIQSIVYYHEQLNGDAEARSLDEVTDRLILVDRTVAFLPANGDGTLALEVRHPALVGYLATAFERLWRLATPMYPQAVQRPSLNGVTPRQQAIAALLVEGHTDAVIADRLGMNIRTARVHIAKLAETLGSHSRAQLGYLIGRSGILDQEQHPEHRQDNHGKPDREQGQRPQDLTPAP</sequence>
<dbReference type="EMBL" id="JBHSFK010000080">
    <property type="protein sequence ID" value="MFC4508407.1"/>
    <property type="molecule type" value="Genomic_DNA"/>
</dbReference>
<evidence type="ECO:0000259" key="2">
    <source>
        <dbReference type="PROSITE" id="PS50043"/>
    </source>
</evidence>
<dbReference type="InterPro" id="IPR036388">
    <property type="entry name" value="WH-like_DNA-bd_sf"/>
</dbReference>
<organism evidence="3 4">
    <name type="scientific">Streptomyces vulcanius</name>
    <dbReference type="NCBI Taxonomy" id="1441876"/>
    <lineage>
        <taxon>Bacteria</taxon>
        <taxon>Bacillati</taxon>
        <taxon>Actinomycetota</taxon>
        <taxon>Actinomycetes</taxon>
        <taxon>Kitasatosporales</taxon>
        <taxon>Streptomycetaceae</taxon>
        <taxon>Streptomyces</taxon>
    </lineage>
</organism>
<evidence type="ECO:0000313" key="3">
    <source>
        <dbReference type="EMBL" id="MFC4508407.1"/>
    </source>
</evidence>
<evidence type="ECO:0000313" key="4">
    <source>
        <dbReference type="Proteomes" id="UP001595839"/>
    </source>
</evidence>
<feature type="compositionally biased region" description="Basic and acidic residues" evidence="1">
    <location>
        <begin position="329"/>
        <end position="348"/>
    </location>
</feature>
<dbReference type="SUPFAM" id="SSF46894">
    <property type="entry name" value="C-terminal effector domain of the bipartite response regulators"/>
    <property type="match status" value="1"/>
</dbReference>
<dbReference type="Pfam" id="PF00196">
    <property type="entry name" value="GerE"/>
    <property type="match status" value="1"/>
</dbReference>
<dbReference type="PANTHER" id="PTHR34293:SF1">
    <property type="entry name" value="HTH-TYPE TRANSCRIPTIONAL REGULATOR TRMBL2"/>
    <property type="match status" value="1"/>
</dbReference>
<reference evidence="4" key="1">
    <citation type="journal article" date="2019" name="Int. J. Syst. Evol. Microbiol.">
        <title>The Global Catalogue of Microorganisms (GCM) 10K type strain sequencing project: providing services to taxonomists for standard genome sequencing and annotation.</title>
        <authorList>
            <consortium name="The Broad Institute Genomics Platform"/>
            <consortium name="The Broad Institute Genome Sequencing Center for Infectious Disease"/>
            <person name="Wu L."/>
            <person name="Ma J."/>
        </authorList>
    </citation>
    <scope>NUCLEOTIDE SEQUENCE [LARGE SCALE GENOMIC DNA]</scope>
    <source>
        <strain evidence="4">CGMCC 4.7177</strain>
    </source>
</reference>
<keyword evidence="4" id="KW-1185">Reference proteome</keyword>
<feature type="region of interest" description="Disordered" evidence="1">
    <location>
        <begin position="329"/>
        <end position="358"/>
    </location>
</feature>
<proteinExistence type="predicted"/>
<dbReference type="InterPro" id="IPR016032">
    <property type="entry name" value="Sig_transdc_resp-reg_C-effctor"/>
</dbReference>
<evidence type="ECO:0000256" key="1">
    <source>
        <dbReference type="SAM" id="MobiDB-lite"/>
    </source>
</evidence>
<dbReference type="Proteomes" id="UP001595839">
    <property type="component" value="Unassembled WGS sequence"/>
</dbReference>
<dbReference type="SMART" id="SM00421">
    <property type="entry name" value="HTH_LUXR"/>
    <property type="match status" value="1"/>
</dbReference>
<dbReference type="InterPro" id="IPR000792">
    <property type="entry name" value="Tscrpt_reg_LuxR_C"/>
</dbReference>
<feature type="domain" description="HTH luxR-type" evidence="2">
    <location>
        <begin position="260"/>
        <end position="325"/>
    </location>
</feature>
<dbReference type="PANTHER" id="PTHR34293">
    <property type="entry name" value="HTH-TYPE TRANSCRIPTIONAL REGULATOR TRMBL2"/>
    <property type="match status" value="1"/>
</dbReference>